<gene>
    <name evidence="2" type="ORF">AWRI4233_LOCUS2546</name>
</gene>
<evidence type="ECO:0000313" key="3">
    <source>
        <dbReference type="Proteomes" id="UP000714618"/>
    </source>
</evidence>
<feature type="region of interest" description="Disordered" evidence="1">
    <location>
        <begin position="1"/>
        <end position="24"/>
    </location>
</feature>
<name>A0A9N8JRX1_9PEZI</name>
<organism evidence="2 3">
    <name type="scientific">Aureobasidium mustum</name>
    <dbReference type="NCBI Taxonomy" id="2773714"/>
    <lineage>
        <taxon>Eukaryota</taxon>
        <taxon>Fungi</taxon>
        <taxon>Dikarya</taxon>
        <taxon>Ascomycota</taxon>
        <taxon>Pezizomycotina</taxon>
        <taxon>Dothideomycetes</taxon>
        <taxon>Dothideomycetidae</taxon>
        <taxon>Dothideales</taxon>
        <taxon>Saccotheciaceae</taxon>
        <taxon>Aureobasidium</taxon>
    </lineage>
</organism>
<keyword evidence="3" id="KW-1185">Reference proteome</keyword>
<sequence>MAMSPWFTPRRATGPPRNPAPPCTQELLDQVRRDLALRFRNLQDSMPESKAEKKERAVFLVVAILAVKNKLLADAEKRKDSETV</sequence>
<protein>
    <submittedName>
        <fullName evidence="2">Uncharacterized protein</fullName>
    </submittedName>
</protein>
<proteinExistence type="predicted"/>
<reference evidence="2" key="1">
    <citation type="submission" date="2020-06" db="EMBL/GenBank/DDBJ databases">
        <authorList>
            <person name="Onetto C."/>
        </authorList>
    </citation>
    <scope>NUCLEOTIDE SEQUENCE</scope>
</reference>
<dbReference type="Proteomes" id="UP000714618">
    <property type="component" value="Unassembled WGS sequence"/>
</dbReference>
<comment type="caution">
    <text evidence="2">The sequence shown here is derived from an EMBL/GenBank/DDBJ whole genome shotgun (WGS) entry which is preliminary data.</text>
</comment>
<evidence type="ECO:0000256" key="1">
    <source>
        <dbReference type="SAM" id="MobiDB-lite"/>
    </source>
</evidence>
<dbReference type="AlphaFoldDB" id="A0A9N8JRX1"/>
<evidence type="ECO:0000313" key="2">
    <source>
        <dbReference type="EMBL" id="CAD0090190.1"/>
    </source>
</evidence>
<dbReference type="EMBL" id="CAIJEO010000004">
    <property type="protein sequence ID" value="CAD0090190.1"/>
    <property type="molecule type" value="Genomic_DNA"/>
</dbReference>
<accession>A0A9N8JRX1</accession>